<accession>A0A6C0KDX4</accession>
<dbReference type="EMBL" id="MN740868">
    <property type="protein sequence ID" value="QHU15849.1"/>
    <property type="molecule type" value="Genomic_DNA"/>
</dbReference>
<evidence type="ECO:0000313" key="2">
    <source>
        <dbReference type="EMBL" id="QHU15849.1"/>
    </source>
</evidence>
<evidence type="ECO:0000259" key="1">
    <source>
        <dbReference type="PROSITE" id="PS50157"/>
    </source>
</evidence>
<name>A0A6C0KDX4_9ZZZZ</name>
<protein>
    <recommendedName>
        <fullName evidence="1">C2H2-type domain-containing protein</fullName>
    </recommendedName>
</protein>
<organism evidence="2">
    <name type="scientific">viral metagenome</name>
    <dbReference type="NCBI Taxonomy" id="1070528"/>
    <lineage>
        <taxon>unclassified sequences</taxon>
        <taxon>metagenomes</taxon>
        <taxon>organismal metagenomes</taxon>
    </lineage>
</organism>
<dbReference type="Gene3D" id="3.30.160.60">
    <property type="entry name" value="Classic Zinc Finger"/>
    <property type="match status" value="1"/>
</dbReference>
<dbReference type="SUPFAM" id="SSF57667">
    <property type="entry name" value="beta-beta-alpha zinc fingers"/>
    <property type="match status" value="1"/>
</dbReference>
<feature type="domain" description="C2H2-type" evidence="1">
    <location>
        <begin position="14"/>
        <end position="47"/>
    </location>
</feature>
<dbReference type="PROSITE" id="PS50157">
    <property type="entry name" value="ZINC_FINGER_C2H2_2"/>
    <property type="match status" value="1"/>
</dbReference>
<proteinExistence type="predicted"/>
<reference evidence="2" key="1">
    <citation type="journal article" date="2020" name="Nature">
        <title>Giant virus diversity and host interactions through global metagenomics.</title>
        <authorList>
            <person name="Schulz F."/>
            <person name="Roux S."/>
            <person name="Paez-Espino D."/>
            <person name="Jungbluth S."/>
            <person name="Walsh D.A."/>
            <person name="Denef V.J."/>
            <person name="McMahon K.D."/>
            <person name="Konstantinidis K.T."/>
            <person name="Eloe-Fadrosh E.A."/>
            <person name="Kyrpides N.C."/>
            <person name="Woyke T."/>
        </authorList>
    </citation>
    <scope>NUCLEOTIDE SEQUENCE</scope>
    <source>
        <strain evidence="2">GVMAG-S-3300010158-109</strain>
    </source>
</reference>
<dbReference type="Pfam" id="PF00096">
    <property type="entry name" value="zf-C2H2"/>
    <property type="match status" value="1"/>
</dbReference>
<sequence length="294" mass="34395">MSDYQSNDNENKAYVCNFCNKIFKTKYNLKSHIERSKTCIVQRGEDPSSEYICEKCDYVSMFKTDLTRHLNICKKSQPKKVETGSELLLKEKDKQIAQLHIQLKRKDDIIREKDQIIKDLAEKAIVNAKPAIHNNTTNTSNTTINNLQMISEEHIKDHAKNLTLEHIKKGALGYSEYFLEYPLKERIACTDYSRRKLKYKNEQGEIVTDPEMTTLSDLLFKSIKDRNRELTIQYTNELTDKFKTAKDPTQLSYFMEVAGKFSQQDLEVFRMFNGDKNDFFHDILRNICSKTIAQ</sequence>
<dbReference type="AlphaFoldDB" id="A0A6C0KDX4"/>
<dbReference type="InterPro" id="IPR036236">
    <property type="entry name" value="Znf_C2H2_sf"/>
</dbReference>
<dbReference type="InterPro" id="IPR013087">
    <property type="entry name" value="Znf_C2H2_type"/>
</dbReference>